<name>A0A3A8KH62_9BACT</name>
<evidence type="ECO:0000313" key="1">
    <source>
        <dbReference type="EMBL" id="RKH06667.1"/>
    </source>
</evidence>
<gene>
    <name evidence="1" type="ORF">D7X32_04505</name>
</gene>
<accession>A0A3A8KH62</accession>
<organism evidence="1 2">
    <name type="scientific">Corallococcus carmarthensis</name>
    <dbReference type="NCBI Taxonomy" id="2316728"/>
    <lineage>
        <taxon>Bacteria</taxon>
        <taxon>Pseudomonadati</taxon>
        <taxon>Myxococcota</taxon>
        <taxon>Myxococcia</taxon>
        <taxon>Myxococcales</taxon>
        <taxon>Cystobacterineae</taxon>
        <taxon>Myxococcaceae</taxon>
        <taxon>Corallococcus</taxon>
    </lineage>
</organism>
<proteinExistence type="predicted"/>
<evidence type="ECO:0000313" key="2">
    <source>
        <dbReference type="Proteomes" id="UP000268313"/>
    </source>
</evidence>
<reference evidence="2" key="1">
    <citation type="submission" date="2018-09" db="EMBL/GenBank/DDBJ databases">
        <authorList>
            <person name="Livingstone P.G."/>
            <person name="Whitworth D.E."/>
        </authorList>
    </citation>
    <scope>NUCLEOTIDE SEQUENCE [LARGE SCALE GENOMIC DNA]</scope>
    <source>
        <strain evidence="2">CA043D</strain>
    </source>
</reference>
<keyword evidence="2" id="KW-1185">Reference proteome</keyword>
<dbReference type="Proteomes" id="UP000268313">
    <property type="component" value="Unassembled WGS sequence"/>
</dbReference>
<dbReference type="EMBL" id="RAWE01000009">
    <property type="protein sequence ID" value="RKH06667.1"/>
    <property type="molecule type" value="Genomic_DNA"/>
</dbReference>
<dbReference type="AlphaFoldDB" id="A0A3A8KH62"/>
<protein>
    <submittedName>
        <fullName evidence="1">Uncharacterized protein</fullName>
    </submittedName>
</protein>
<comment type="caution">
    <text evidence="1">The sequence shown here is derived from an EMBL/GenBank/DDBJ whole genome shotgun (WGS) entry which is preliminary data.</text>
</comment>
<sequence>MTTSGARLHVMHHCQKQKGCLQRRSMLSRARVSRWMHCWMMNACSWVSGLSVLNRMAHS</sequence>